<dbReference type="Gene3D" id="3.10.20.310">
    <property type="entry name" value="membrane protein fhac"/>
    <property type="match status" value="1"/>
</dbReference>
<dbReference type="Pfam" id="PF03865">
    <property type="entry name" value="ShlB"/>
    <property type="match status" value="1"/>
</dbReference>
<feature type="domain" description="Haemolysin activator HlyB C-terminal" evidence="6">
    <location>
        <begin position="212"/>
        <end position="529"/>
    </location>
</feature>
<organism evidence="8 9">
    <name type="scientific">Roseateles amylovorans</name>
    <dbReference type="NCBI Taxonomy" id="2978473"/>
    <lineage>
        <taxon>Bacteria</taxon>
        <taxon>Pseudomonadati</taxon>
        <taxon>Pseudomonadota</taxon>
        <taxon>Betaproteobacteria</taxon>
        <taxon>Burkholderiales</taxon>
        <taxon>Sphaerotilaceae</taxon>
        <taxon>Roseateles</taxon>
    </lineage>
</organism>
<evidence type="ECO:0000256" key="1">
    <source>
        <dbReference type="ARBA" id="ARBA00022452"/>
    </source>
</evidence>
<accession>A0ABY6B392</accession>
<evidence type="ECO:0000256" key="5">
    <source>
        <dbReference type="SAM" id="SignalP"/>
    </source>
</evidence>
<keyword evidence="1" id="KW-0472">Membrane</keyword>
<dbReference type="InterPro" id="IPR013686">
    <property type="entry name" value="Polypept-transport_assoc_ShlB"/>
</dbReference>
<evidence type="ECO:0000256" key="2">
    <source>
        <dbReference type="ARBA" id="ARBA00022692"/>
    </source>
</evidence>
<feature type="signal peptide" evidence="5">
    <location>
        <begin position="1"/>
        <end position="26"/>
    </location>
</feature>
<keyword evidence="3" id="KW-0998">Cell outer membrane</keyword>
<dbReference type="Proteomes" id="UP001064933">
    <property type="component" value="Chromosome"/>
</dbReference>
<keyword evidence="1" id="KW-1134">Transmembrane beta strand</keyword>
<evidence type="ECO:0000256" key="3">
    <source>
        <dbReference type="ARBA" id="ARBA00023237"/>
    </source>
</evidence>
<sequence length="575" mass="61781">MNYSTRLSAAGLGLSMLSVAMNLAWAAAPDAGQLLNEQRRLGTPAQRGDLPPGAANASPLADDNGPGLRARIDRVRFTGAEDLLPESELQALVADIKGRQLSHGQLQALAARVTAALQARGFVLARAYLPRQDLTQGELEIALLSGRLQSGLQRVQVVSVDGSLAPRLSAIADAALQQGPVRYEQLERAMLLINDVPGVQARASLERGEEAGTSRLVVRADTGRNWALDGSIDDFNNRYTGAWRASAAASLYRPLNREDLLQATVSRTEGSRQAALAYGWGVGPSGLRAQLGATYMDYHVGQELDVLDLRGRAGTVSAGLSYPLIRSRERNLWVSTDVERRTLVDQALGQTLRDRRLNRLTVNLFGNGWDQWLGGAQTDAGLGVTSGTVALREANDQFADSVTARTAGSYQKLTWRVSRLQTAQALPGWGLYVGAYGQVSARNLDSSEKFLLGGPSGVRAYPVGEASGDNGWVSTAEVRRELRTVGGLSAQLIAFVDHGRVEQHEQPWSGALGNQPNRYSLSGAGLGANLAGDRWTVRASWAHAIGSNPGRNAAGRDADGRSDRQRLWVQASYRY</sequence>
<name>A0ABY6B392_9BURK</name>
<evidence type="ECO:0000313" key="9">
    <source>
        <dbReference type="Proteomes" id="UP001064933"/>
    </source>
</evidence>
<keyword evidence="2" id="KW-0812">Transmembrane</keyword>
<dbReference type="Pfam" id="PF08479">
    <property type="entry name" value="POTRA_2"/>
    <property type="match status" value="1"/>
</dbReference>
<feature type="region of interest" description="Disordered" evidence="4">
    <location>
        <begin position="43"/>
        <end position="67"/>
    </location>
</feature>
<feature type="domain" description="Polypeptide-transport-associated ShlB-type" evidence="7">
    <location>
        <begin position="71"/>
        <end position="146"/>
    </location>
</feature>
<dbReference type="PANTHER" id="PTHR34597">
    <property type="entry name" value="SLR1661 PROTEIN"/>
    <property type="match status" value="1"/>
</dbReference>
<feature type="chain" id="PRO_5046015109" evidence="5">
    <location>
        <begin position="27"/>
        <end position="575"/>
    </location>
</feature>
<evidence type="ECO:0000256" key="4">
    <source>
        <dbReference type="SAM" id="MobiDB-lite"/>
    </source>
</evidence>
<dbReference type="EMBL" id="CP104562">
    <property type="protein sequence ID" value="UXH79863.1"/>
    <property type="molecule type" value="Genomic_DNA"/>
</dbReference>
<dbReference type="RefSeq" id="WP_261759681.1">
    <property type="nucleotide sequence ID" value="NZ_CP104562.2"/>
</dbReference>
<protein>
    <submittedName>
        <fullName evidence="8">ShlB/FhaC/HecB family hemolysin secretion/activation protein</fullName>
    </submittedName>
</protein>
<evidence type="ECO:0000259" key="6">
    <source>
        <dbReference type="Pfam" id="PF03865"/>
    </source>
</evidence>
<dbReference type="InterPro" id="IPR051544">
    <property type="entry name" value="TPS_OM_transporter"/>
</dbReference>
<dbReference type="Gene3D" id="2.40.160.50">
    <property type="entry name" value="membrane protein fhac: a member of the omp85/tpsb transporter family"/>
    <property type="match status" value="1"/>
</dbReference>
<gene>
    <name evidence="8" type="ORF">N4261_08275</name>
</gene>
<reference evidence="8" key="1">
    <citation type="submission" date="2022-10" db="EMBL/GenBank/DDBJ databases">
        <title>Characterization and whole genome sequencing of a new Roseateles species, isolated from fresh water.</title>
        <authorList>
            <person name="Guliayeva D.Y."/>
            <person name="Akhremchuk A.E."/>
            <person name="Sikolenko M.A."/>
            <person name="Valentovich L.N."/>
            <person name="Sidarenka A.V."/>
        </authorList>
    </citation>
    <scope>NUCLEOTIDE SEQUENCE</scope>
    <source>
        <strain evidence="8">BIM B-1768</strain>
    </source>
</reference>
<proteinExistence type="predicted"/>
<keyword evidence="5" id="KW-0732">Signal</keyword>
<dbReference type="InterPro" id="IPR005565">
    <property type="entry name" value="Hemolysn_activator_HlyB_C"/>
</dbReference>
<keyword evidence="9" id="KW-1185">Reference proteome</keyword>
<evidence type="ECO:0000259" key="7">
    <source>
        <dbReference type="Pfam" id="PF08479"/>
    </source>
</evidence>
<dbReference type="PANTHER" id="PTHR34597:SF1">
    <property type="entry name" value="HEME_HEMOPEXIN TRANSPORTER PROTEIN HUXB"/>
    <property type="match status" value="1"/>
</dbReference>
<evidence type="ECO:0000313" key="8">
    <source>
        <dbReference type="EMBL" id="UXH79863.1"/>
    </source>
</evidence>